<sequence length="567" mass="60895">MLGFRPKLTLTQRLLALVAMAAVPALAGLVYLIIAIHQERKHEVRDLAFRSSQITSLEVERIVSGTNGILQALALASDVVGGDVTACSDYLDSLTSRLPQFRGFDVVALDGSMVCGSSDLPIRQEDVLSSSWFQDAKASGAFSVGVYGGAQPGEVGYLPLALPVLRAGHPTLILLAGIDLDWLAARLGDRISTEGGAVVIADRNGTILARQPEHDRYVGERMRDPFPSLIRLGTPGVIESRSGDGVGRIVGYQPPAANGIGLYVGTGISTKNAFDPIFASTWRSIAIAAIGVLAAAVIVWWLGNRLLRAPLLRILTTVESWRAGDETARTGIARDGSEISFLAAATDEYMDAVLADRAARRLAEDHRTLLLREMSHRIKNVLATVQAIANQTFRDGAGPDSLRAFGQRLSAMAATHDLLISSHWQSTDLRAAVEAAIGPFAGETEESRFRLNGPRVEITAKGAFSLSMALHELCTNAAKYGALSAPGGYVTIDWTLRESTDGRRFRLSWKEHGGPPSSEPTRIGFGTRLVRAVFTSEFDAHTALEFPQSGVSFDLDADADQILAKTR</sequence>
<dbReference type="Gene3D" id="3.30.450.20">
    <property type="entry name" value="PAS domain"/>
    <property type="match status" value="2"/>
</dbReference>
<evidence type="ECO:0000256" key="11">
    <source>
        <dbReference type="ARBA" id="ARBA00022989"/>
    </source>
</evidence>
<evidence type="ECO:0000256" key="10">
    <source>
        <dbReference type="ARBA" id="ARBA00022840"/>
    </source>
</evidence>
<dbReference type="GO" id="GO:0005524">
    <property type="term" value="F:ATP binding"/>
    <property type="evidence" value="ECO:0007669"/>
    <property type="project" value="UniProtKB-KW"/>
</dbReference>
<dbReference type="Pfam" id="PF07536">
    <property type="entry name" value="HWE_HK"/>
    <property type="match status" value="1"/>
</dbReference>
<dbReference type="EC" id="2.7.13.3" evidence="3"/>
<dbReference type="PANTHER" id="PTHR41523">
    <property type="entry name" value="TWO-COMPONENT SYSTEM SENSOR PROTEIN"/>
    <property type="match status" value="1"/>
</dbReference>
<keyword evidence="16" id="KW-1185">Reference proteome</keyword>
<keyword evidence="10" id="KW-0067">ATP-binding</keyword>
<comment type="caution">
    <text evidence="15">The sequence shown here is derived from an EMBL/GenBank/DDBJ whole genome shotgun (WGS) entry which is preliminary data.</text>
</comment>
<organism evidence="15 16">
    <name type="scientific">Amaricoccus macauensis</name>
    <dbReference type="NCBI Taxonomy" id="57001"/>
    <lineage>
        <taxon>Bacteria</taxon>
        <taxon>Pseudomonadati</taxon>
        <taxon>Pseudomonadota</taxon>
        <taxon>Alphaproteobacteria</taxon>
        <taxon>Rhodobacterales</taxon>
        <taxon>Paracoccaceae</taxon>
        <taxon>Amaricoccus</taxon>
    </lineage>
</organism>
<dbReference type="EMBL" id="JACHFM010000001">
    <property type="protein sequence ID" value="MBB5221587.1"/>
    <property type="molecule type" value="Genomic_DNA"/>
</dbReference>
<dbReference type="RefSeq" id="WP_184147937.1">
    <property type="nucleotide sequence ID" value="NZ_JACHFM010000001.1"/>
</dbReference>
<evidence type="ECO:0000256" key="2">
    <source>
        <dbReference type="ARBA" id="ARBA00004651"/>
    </source>
</evidence>
<evidence type="ECO:0000256" key="6">
    <source>
        <dbReference type="ARBA" id="ARBA00022679"/>
    </source>
</evidence>
<evidence type="ECO:0000256" key="8">
    <source>
        <dbReference type="ARBA" id="ARBA00022741"/>
    </source>
</evidence>
<evidence type="ECO:0000313" key="15">
    <source>
        <dbReference type="EMBL" id="MBB5221587.1"/>
    </source>
</evidence>
<evidence type="ECO:0000256" key="7">
    <source>
        <dbReference type="ARBA" id="ARBA00022692"/>
    </source>
</evidence>
<dbReference type="GO" id="GO:0004673">
    <property type="term" value="F:protein histidine kinase activity"/>
    <property type="evidence" value="ECO:0007669"/>
    <property type="project" value="UniProtKB-EC"/>
</dbReference>
<dbReference type="CDD" id="cd18774">
    <property type="entry name" value="PDC2_HK_sensor"/>
    <property type="match status" value="1"/>
</dbReference>
<dbReference type="PANTHER" id="PTHR41523:SF7">
    <property type="entry name" value="HISTIDINE KINASE"/>
    <property type="match status" value="1"/>
</dbReference>
<reference evidence="15 16" key="1">
    <citation type="submission" date="2020-08" db="EMBL/GenBank/DDBJ databases">
        <title>Genomic Encyclopedia of Type Strains, Phase IV (KMG-IV): sequencing the most valuable type-strain genomes for metagenomic binning, comparative biology and taxonomic classification.</title>
        <authorList>
            <person name="Goeker M."/>
        </authorList>
    </citation>
    <scope>NUCLEOTIDE SEQUENCE [LARGE SCALE GENOMIC DNA]</scope>
    <source>
        <strain evidence="15 16">DSM 101730</strain>
    </source>
</reference>
<evidence type="ECO:0000259" key="14">
    <source>
        <dbReference type="SMART" id="SM00911"/>
    </source>
</evidence>
<dbReference type="Pfam" id="PF02743">
    <property type="entry name" value="dCache_1"/>
    <property type="match status" value="1"/>
</dbReference>
<evidence type="ECO:0000256" key="3">
    <source>
        <dbReference type="ARBA" id="ARBA00012438"/>
    </source>
</evidence>
<accession>A0A840SI82</accession>
<comment type="subcellular location">
    <subcellularLocation>
        <location evidence="2">Cell membrane</location>
        <topology evidence="2">Multi-pass membrane protein</topology>
    </subcellularLocation>
</comment>
<evidence type="ECO:0000256" key="12">
    <source>
        <dbReference type="ARBA" id="ARBA00023136"/>
    </source>
</evidence>
<dbReference type="InterPro" id="IPR033479">
    <property type="entry name" value="dCache_1"/>
</dbReference>
<keyword evidence="8" id="KW-0547">Nucleotide-binding</keyword>
<protein>
    <recommendedName>
        <fullName evidence="3">histidine kinase</fullName>
        <ecNumber evidence="3">2.7.13.3</ecNumber>
    </recommendedName>
</protein>
<feature type="transmembrane region" description="Helical" evidence="13">
    <location>
        <begin position="282"/>
        <end position="303"/>
    </location>
</feature>
<keyword evidence="11 13" id="KW-1133">Transmembrane helix</keyword>
<evidence type="ECO:0000256" key="5">
    <source>
        <dbReference type="ARBA" id="ARBA00022553"/>
    </source>
</evidence>
<dbReference type="Proteomes" id="UP000549457">
    <property type="component" value="Unassembled WGS sequence"/>
</dbReference>
<keyword evidence="12 13" id="KW-0472">Membrane</keyword>
<evidence type="ECO:0000256" key="1">
    <source>
        <dbReference type="ARBA" id="ARBA00000085"/>
    </source>
</evidence>
<evidence type="ECO:0000313" key="16">
    <source>
        <dbReference type="Proteomes" id="UP000549457"/>
    </source>
</evidence>
<evidence type="ECO:0000256" key="4">
    <source>
        <dbReference type="ARBA" id="ARBA00022475"/>
    </source>
</evidence>
<keyword evidence="7 13" id="KW-0812">Transmembrane</keyword>
<name>A0A840SI82_9RHOB</name>
<dbReference type="InterPro" id="IPR011102">
    <property type="entry name" value="Sig_transdc_His_kinase_HWE"/>
</dbReference>
<proteinExistence type="predicted"/>
<feature type="domain" description="Signal transduction histidine kinase HWE region" evidence="14">
    <location>
        <begin position="373"/>
        <end position="455"/>
    </location>
</feature>
<comment type="catalytic activity">
    <reaction evidence="1">
        <text>ATP + protein L-histidine = ADP + protein N-phospho-L-histidine.</text>
        <dbReference type="EC" id="2.7.13.3"/>
    </reaction>
</comment>
<dbReference type="AlphaFoldDB" id="A0A840SI82"/>
<dbReference type="Gene3D" id="3.30.565.10">
    <property type="entry name" value="Histidine kinase-like ATPase, C-terminal domain"/>
    <property type="match status" value="1"/>
</dbReference>
<keyword evidence="5" id="KW-0597">Phosphoprotein</keyword>
<keyword evidence="9 15" id="KW-0418">Kinase</keyword>
<gene>
    <name evidence="15" type="ORF">HNP73_001508</name>
</gene>
<keyword evidence="6" id="KW-0808">Transferase</keyword>
<dbReference type="InterPro" id="IPR036890">
    <property type="entry name" value="HATPase_C_sf"/>
</dbReference>
<evidence type="ECO:0000256" key="9">
    <source>
        <dbReference type="ARBA" id="ARBA00022777"/>
    </source>
</evidence>
<keyword evidence="4" id="KW-1003">Cell membrane</keyword>
<evidence type="ECO:0000256" key="13">
    <source>
        <dbReference type="SAM" id="Phobius"/>
    </source>
</evidence>
<dbReference type="SMART" id="SM00911">
    <property type="entry name" value="HWE_HK"/>
    <property type="match status" value="1"/>
</dbReference>
<dbReference type="GO" id="GO:0005886">
    <property type="term" value="C:plasma membrane"/>
    <property type="evidence" value="ECO:0007669"/>
    <property type="project" value="UniProtKB-SubCell"/>
</dbReference>